<evidence type="ECO:0000313" key="1">
    <source>
        <dbReference type="EMBL" id="KAH7930701.1"/>
    </source>
</evidence>
<dbReference type="EMBL" id="MU266330">
    <property type="protein sequence ID" value="KAH7930701.1"/>
    <property type="molecule type" value="Genomic_DNA"/>
</dbReference>
<sequence>MEAPHALKSLLQLQLASDSSSVLHLSYVLAHLNQDIFSPSPHLQKWTTRISSLLHSKDPGARWAGLCLAYRTSALSKPTLIECAQTWVGVALPLLSKSEPVPTLKAAIRYLLHVFGAALEVPEFQRHLATPNVPKFSLALISLVEKQSDLELKVLSIRTLATLVPLYPTLHRALAAALTALCLQILNGSAPSATDEELLESASRLYAVLHFTGGKVGAANLWKKSVDETLQFSWTAFLALRTTFPEQNYSASHAGPASDDPLISVPLNLDRLRCGVAALCDLLRTTTNRPVQVPIGPLAAFCVALLSCTTENQRDSHVDAAVRVMEVAATQSIWRAACALVSCLAKTVRYRLAPNLYRIVVIITYHLEQKLPTEQRLWLLQSVHALLTNCPPFHSQIGVTRLVKAILPSITPLLSTQSEVQQSVETNTSQSKKGKKRRREYEGDEVFKLSKGVVCPTKEDGEVAIALQVSLRNSQLTPAIHSLASRVLLSISLTLPIVAPSSISPHPTLHGQLLGKVAEMCVELGRGTTSAMSKSLGLALSGITIDGSDYALTSSMHLQRDTDLLLHPRGPPLVRSLPHIESLSLFRAEESNEELAARTSLGLGAIDELVEEHTAPGAGETNPQPQSPPQSAAAPAAPPAATATVPPPIHFSFSRDEAGAPHDSIPKPVSPHVSPPVVSTSPEPLPSISSTVTHVINSAERSVSTNNAGPSSAAPAVQPQLAPMAVDDDEEEEEMPTIDMDSDSDA</sequence>
<reference evidence="1" key="1">
    <citation type="journal article" date="2021" name="New Phytol.">
        <title>Evolutionary innovations through gain and loss of genes in the ectomycorrhizal Boletales.</title>
        <authorList>
            <person name="Wu G."/>
            <person name="Miyauchi S."/>
            <person name="Morin E."/>
            <person name="Kuo A."/>
            <person name="Drula E."/>
            <person name="Varga T."/>
            <person name="Kohler A."/>
            <person name="Feng B."/>
            <person name="Cao Y."/>
            <person name="Lipzen A."/>
            <person name="Daum C."/>
            <person name="Hundley H."/>
            <person name="Pangilinan J."/>
            <person name="Johnson J."/>
            <person name="Barry K."/>
            <person name="LaButti K."/>
            <person name="Ng V."/>
            <person name="Ahrendt S."/>
            <person name="Min B."/>
            <person name="Choi I.G."/>
            <person name="Park H."/>
            <person name="Plett J.M."/>
            <person name="Magnuson J."/>
            <person name="Spatafora J.W."/>
            <person name="Nagy L.G."/>
            <person name="Henrissat B."/>
            <person name="Grigoriev I.V."/>
            <person name="Yang Z.L."/>
            <person name="Xu J."/>
            <person name="Martin F.M."/>
        </authorList>
    </citation>
    <scope>NUCLEOTIDE SEQUENCE</scope>
    <source>
        <strain evidence="1">KUC20120723A-06</strain>
    </source>
</reference>
<protein>
    <submittedName>
        <fullName evidence="1">Uncharacterized protein</fullName>
    </submittedName>
</protein>
<proteinExistence type="predicted"/>
<dbReference type="Proteomes" id="UP000790709">
    <property type="component" value="Unassembled WGS sequence"/>
</dbReference>
<accession>A0ACB8BYM8</accession>
<gene>
    <name evidence="1" type="ORF">BV22DRAFT_1000146</name>
</gene>
<keyword evidence="2" id="KW-1185">Reference proteome</keyword>
<evidence type="ECO:0000313" key="2">
    <source>
        <dbReference type="Proteomes" id="UP000790709"/>
    </source>
</evidence>
<name>A0ACB8BYM8_9AGAM</name>
<comment type="caution">
    <text evidence="1">The sequence shown here is derived from an EMBL/GenBank/DDBJ whole genome shotgun (WGS) entry which is preliminary data.</text>
</comment>
<organism evidence="1 2">
    <name type="scientific">Leucogyrophana mollusca</name>
    <dbReference type="NCBI Taxonomy" id="85980"/>
    <lineage>
        <taxon>Eukaryota</taxon>
        <taxon>Fungi</taxon>
        <taxon>Dikarya</taxon>
        <taxon>Basidiomycota</taxon>
        <taxon>Agaricomycotina</taxon>
        <taxon>Agaricomycetes</taxon>
        <taxon>Agaricomycetidae</taxon>
        <taxon>Boletales</taxon>
        <taxon>Boletales incertae sedis</taxon>
        <taxon>Leucogyrophana</taxon>
    </lineage>
</organism>